<sequence length="349" mass="38304">MSPDERALLQIIGRFILQNFVTLTPIVVLHGIFIMLFPFSTFTLLQRGPASRPTQAMLGTTLIAFLVSSFLCISTVSNNVITIREALFNSTGMLDFSILEKFSKSISKTSSIQAVAFMLIPILNDSVVIWRAWVLYLDRQWIMLVPCAFLFGTIGATVTYLVFDFKFFQSSMLDPVSSDVFKASLTLSLGTNVTATSLIFYRLWGHHRFLRRMGIKQNSTSPVQKILIVLVESGLAYCALQITIIVLEFISTPTFSFLFASGALLNVLMLMTAMYPSIVILLVSVQRATAETFIFSTQVGDRSVQDIELAHVSTAAACVSKVANTDGGPAGKALATSTNVSQIRANDCT</sequence>
<keyword evidence="1" id="KW-0812">Transmembrane</keyword>
<accession>A0A8H5LWB9</accession>
<reference evidence="2 3" key="1">
    <citation type="journal article" date="2020" name="ISME J.">
        <title>Uncovering the hidden diversity of litter-decomposition mechanisms in mushroom-forming fungi.</title>
        <authorList>
            <person name="Floudas D."/>
            <person name="Bentzer J."/>
            <person name="Ahren D."/>
            <person name="Johansson T."/>
            <person name="Persson P."/>
            <person name="Tunlid A."/>
        </authorList>
    </citation>
    <scope>NUCLEOTIDE SEQUENCE [LARGE SCALE GENOMIC DNA]</scope>
    <source>
        <strain evidence="2 3">CBS 661.87</strain>
    </source>
</reference>
<dbReference type="AlphaFoldDB" id="A0A8H5LWB9"/>
<dbReference type="Proteomes" id="UP000565441">
    <property type="component" value="Unassembled WGS sequence"/>
</dbReference>
<dbReference type="OrthoDB" id="2744793at2759"/>
<feature type="transmembrane region" description="Helical" evidence="1">
    <location>
        <begin position="257"/>
        <end position="283"/>
    </location>
</feature>
<evidence type="ECO:0000313" key="2">
    <source>
        <dbReference type="EMBL" id="KAF5371962.1"/>
    </source>
</evidence>
<feature type="transmembrane region" description="Helical" evidence="1">
    <location>
        <begin position="141"/>
        <end position="163"/>
    </location>
</feature>
<feature type="transmembrane region" description="Helical" evidence="1">
    <location>
        <begin position="183"/>
        <end position="205"/>
    </location>
</feature>
<keyword evidence="3" id="KW-1185">Reference proteome</keyword>
<feature type="transmembrane region" description="Helical" evidence="1">
    <location>
        <begin position="226"/>
        <end position="251"/>
    </location>
</feature>
<organism evidence="2 3">
    <name type="scientific">Tricholomella constricta</name>
    <dbReference type="NCBI Taxonomy" id="117010"/>
    <lineage>
        <taxon>Eukaryota</taxon>
        <taxon>Fungi</taxon>
        <taxon>Dikarya</taxon>
        <taxon>Basidiomycota</taxon>
        <taxon>Agaricomycotina</taxon>
        <taxon>Agaricomycetes</taxon>
        <taxon>Agaricomycetidae</taxon>
        <taxon>Agaricales</taxon>
        <taxon>Tricholomatineae</taxon>
        <taxon>Lyophyllaceae</taxon>
        <taxon>Tricholomella</taxon>
    </lineage>
</organism>
<feature type="transmembrane region" description="Helical" evidence="1">
    <location>
        <begin position="20"/>
        <end position="45"/>
    </location>
</feature>
<evidence type="ECO:0000256" key="1">
    <source>
        <dbReference type="SAM" id="Phobius"/>
    </source>
</evidence>
<dbReference type="EMBL" id="JAACJP010000044">
    <property type="protein sequence ID" value="KAF5371962.1"/>
    <property type="molecule type" value="Genomic_DNA"/>
</dbReference>
<keyword evidence="1" id="KW-0472">Membrane</keyword>
<comment type="caution">
    <text evidence="2">The sequence shown here is derived from an EMBL/GenBank/DDBJ whole genome shotgun (WGS) entry which is preliminary data.</text>
</comment>
<proteinExistence type="predicted"/>
<gene>
    <name evidence="2" type="ORF">D9615_008062</name>
</gene>
<feature type="transmembrane region" description="Helical" evidence="1">
    <location>
        <begin position="57"/>
        <end position="77"/>
    </location>
</feature>
<keyword evidence="1" id="KW-1133">Transmembrane helix</keyword>
<evidence type="ECO:0000313" key="3">
    <source>
        <dbReference type="Proteomes" id="UP000565441"/>
    </source>
</evidence>
<name>A0A8H5LWB9_9AGAR</name>
<feature type="transmembrane region" description="Helical" evidence="1">
    <location>
        <begin position="112"/>
        <end position="134"/>
    </location>
</feature>
<protein>
    <submittedName>
        <fullName evidence="2">Uncharacterized protein</fullName>
    </submittedName>
</protein>